<dbReference type="PANTHER" id="PTHR32309:SF13">
    <property type="entry name" value="FERRIC ENTEROBACTIN TRANSPORT PROTEIN FEPE"/>
    <property type="match status" value="1"/>
</dbReference>
<evidence type="ECO:0000256" key="1">
    <source>
        <dbReference type="ARBA" id="ARBA00004651"/>
    </source>
</evidence>
<name>A0A174G738_9CLOT</name>
<evidence type="ECO:0000313" key="11">
    <source>
        <dbReference type="Proteomes" id="UP000095558"/>
    </source>
</evidence>
<comment type="similarity">
    <text evidence="2">Belongs to the CpsC/CapA family.</text>
</comment>
<keyword evidence="4 7" id="KW-0812">Transmembrane</keyword>
<feature type="domain" description="Polysaccharide chain length determinant N-terminal" evidence="8">
    <location>
        <begin position="9"/>
        <end position="96"/>
    </location>
</feature>
<dbReference type="Pfam" id="PF02706">
    <property type="entry name" value="Wzz"/>
    <property type="match status" value="1"/>
</dbReference>
<evidence type="ECO:0000256" key="6">
    <source>
        <dbReference type="ARBA" id="ARBA00023136"/>
    </source>
</evidence>
<dbReference type="GO" id="GO:0005886">
    <property type="term" value="C:plasma membrane"/>
    <property type="evidence" value="ECO:0007669"/>
    <property type="project" value="UniProtKB-SubCell"/>
</dbReference>
<protein>
    <submittedName>
        <fullName evidence="10">Chain length determinant protein</fullName>
    </submittedName>
</protein>
<evidence type="ECO:0000313" key="10">
    <source>
        <dbReference type="EMBL" id="CUO56205.1"/>
    </source>
</evidence>
<dbReference type="InterPro" id="IPR032807">
    <property type="entry name" value="GNVR"/>
</dbReference>
<evidence type="ECO:0000259" key="8">
    <source>
        <dbReference type="Pfam" id="PF02706"/>
    </source>
</evidence>
<feature type="transmembrane region" description="Helical" evidence="7">
    <location>
        <begin position="21"/>
        <end position="44"/>
    </location>
</feature>
<evidence type="ECO:0000256" key="2">
    <source>
        <dbReference type="ARBA" id="ARBA00006683"/>
    </source>
</evidence>
<evidence type="ECO:0000256" key="3">
    <source>
        <dbReference type="ARBA" id="ARBA00022475"/>
    </source>
</evidence>
<evidence type="ECO:0000259" key="9">
    <source>
        <dbReference type="Pfam" id="PF13807"/>
    </source>
</evidence>
<keyword evidence="5 7" id="KW-1133">Transmembrane helix</keyword>
<proteinExistence type="inferred from homology"/>
<evidence type="ECO:0000256" key="4">
    <source>
        <dbReference type="ARBA" id="ARBA00022692"/>
    </source>
</evidence>
<organism evidence="10 11">
    <name type="scientific">Clostridium disporicum</name>
    <dbReference type="NCBI Taxonomy" id="84024"/>
    <lineage>
        <taxon>Bacteria</taxon>
        <taxon>Bacillati</taxon>
        <taxon>Bacillota</taxon>
        <taxon>Clostridia</taxon>
        <taxon>Eubacteriales</taxon>
        <taxon>Clostridiaceae</taxon>
        <taxon>Clostridium</taxon>
    </lineage>
</organism>
<dbReference type="AlphaFoldDB" id="A0A174G738"/>
<keyword evidence="3" id="KW-1003">Cell membrane</keyword>
<dbReference type="InterPro" id="IPR050445">
    <property type="entry name" value="Bact_polysacc_biosynth/exp"/>
</dbReference>
<feature type="domain" description="Tyrosine-protein kinase G-rich" evidence="9">
    <location>
        <begin position="152"/>
        <end position="196"/>
    </location>
</feature>
<dbReference type="Proteomes" id="UP000095558">
    <property type="component" value="Unassembled WGS sequence"/>
</dbReference>
<dbReference type="InterPro" id="IPR003856">
    <property type="entry name" value="LPS_length_determ_N"/>
</dbReference>
<dbReference type="GO" id="GO:0004713">
    <property type="term" value="F:protein tyrosine kinase activity"/>
    <property type="evidence" value="ECO:0007669"/>
    <property type="project" value="TreeGrafter"/>
</dbReference>
<sequence length="228" mass="25577">MNEMEEQVISLSEIFEAIRKRWIMIVAITLTATIISGVISFFVIDPVYETSTKLFIGKDESDEAAYNSSDIQMYQKLLQTYAQAIKTKDLVGRAIEPLDYELESGSVVEALTVTPVTDTQILQIKYRSKEPQEAVDILKNITQEFITTSKELVPNGNVRVIEEVELPENPVSPNKKMNIAIAFLLGLMVSVGLVFLLEYLDNTYKNKDQLEKELGIPVLGAIPDIESI</sequence>
<feature type="transmembrane region" description="Helical" evidence="7">
    <location>
        <begin position="179"/>
        <end position="200"/>
    </location>
</feature>
<accession>A0A174G738</accession>
<dbReference type="PANTHER" id="PTHR32309">
    <property type="entry name" value="TYROSINE-PROTEIN KINASE"/>
    <property type="match status" value="1"/>
</dbReference>
<dbReference type="Pfam" id="PF13807">
    <property type="entry name" value="GNVR"/>
    <property type="match status" value="1"/>
</dbReference>
<keyword evidence="6 7" id="KW-0472">Membrane</keyword>
<reference evidence="10 11" key="1">
    <citation type="submission" date="2015-09" db="EMBL/GenBank/DDBJ databases">
        <authorList>
            <consortium name="Pathogen Informatics"/>
        </authorList>
    </citation>
    <scope>NUCLEOTIDE SEQUENCE [LARGE SCALE GENOMIC DNA]</scope>
    <source>
        <strain evidence="10 11">2789STDY5834855</strain>
    </source>
</reference>
<dbReference type="EMBL" id="CYZV01000031">
    <property type="protein sequence ID" value="CUO56205.1"/>
    <property type="molecule type" value="Genomic_DNA"/>
</dbReference>
<comment type="subcellular location">
    <subcellularLocation>
        <location evidence="1">Cell membrane</location>
        <topology evidence="1">Multi-pass membrane protein</topology>
    </subcellularLocation>
</comment>
<evidence type="ECO:0000256" key="7">
    <source>
        <dbReference type="SAM" id="Phobius"/>
    </source>
</evidence>
<gene>
    <name evidence="10" type="primary">cap8A_2</name>
    <name evidence="10" type="ORF">ERS852470_02697</name>
</gene>
<evidence type="ECO:0000256" key="5">
    <source>
        <dbReference type="ARBA" id="ARBA00022989"/>
    </source>
</evidence>